<reference evidence="1 2" key="1">
    <citation type="submission" date="2023-03" db="EMBL/GenBank/DDBJ databases">
        <title>Bacillus Genome Sequencing.</title>
        <authorList>
            <person name="Dunlap C."/>
        </authorList>
    </citation>
    <scope>NUCLEOTIDE SEQUENCE [LARGE SCALE GENOMIC DNA]</scope>
    <source>
        <strain evidence="1 2">B-615</strain>
    </source>
</reference>
<dbReference type="InterPro" id="IPR037479">
    <property type="entry name" value="Tauto_MSAD"/>
</dbReference>
<proteinExistence type="predicted"/>
<dbReference type="RefSeq" id="WP_002172066.1">
    <property type="nucleotide sequence ID" value="NZ_JARMDB010000011.1"/>
</dbReference>
<comment type="caution">
    <text evidence="1">The sequence shown here is derived from an EMBL/GenBank/DDBJ whole genome shotgun (WGS) entry which is preliminary data.</text>
</comment>
<name>A0ABU6MZZ7_9BACI</name>
<dbReference type="InterPro" id="IPR014347">
    <property type="entry name" value="Tautomerase/MIF_sf"/>
</dbReference>
<dbReference type="PANTHER" id="PTHR38460">
    <property type="entry name" value="TAUTOMERASE YOLI-RELATED"/>
    <property type="match status" value="1"/>
</dbReference>
<evidence type="ECO:0000313" key="1">
    <source>
        <dbReference type="EMBL" id="MED1567637.1"/>
    </source>
</evidence>
<sequence>MPFVTVYHPEKLSGNKVLKNISNQIHHSLIEHFNIPEDDYFQMFLPYPSHQLFYNSSYLLEGQKKRSNNMIYVSITCGPGRSINQKKELYKAIATNTSNILHISSADVFITLHEITIENWSFGQGIAQMLHQHNN</sequence>
<evidence type="ECO:0000313" key="2">
    <source>
        <dbReference type="Proteomes" id="UP001309448"/>
    </source>
</evidence>
<protein>
    <submittedName>
        <fullName evidence="1">Tautomerase family protein</fullName>
    </submittedName>
</protein>
<organism evidence="1 2">
    <name type="scientific">Bacillus paramycoides</name>
    <dbReference type="NCBI Taxonomy" id="2026194"/>
    <lineage>
        <taxon>Bacteria</taxon>
        <taxon>Bacillati</taxon>
        <taxon>Bacillota</taxon>
        <taxon>Bacilli</taxon>
        <taxon>Bacillales</taxon>
        <taxon>Bacillaceae</taxon>
        <taxon>Bacillus</taxon>
        <taxon>Bacillus cereus group</taxon>
    </lineage>
</organism>
<dbReference type="PANTHER" id="PTHR38460:SF1">
    <property type="entry name" value="TAUTOMERASE YOLI-RELATED"/>
    <property type="match status" value="1"/>
</dbReference>
<dbReference type="SUPFAM" id="SSF55331">
    <property type="entry name" value="Tautomerase/MIF"/>
    <property type="match status" value="1"/>
</dbReference>
<dbReference type="Pfam" id="PF14552">
    <property type="entry name" value="Tautomerase_2"/>
    <property type="match status" value="1"/>
</dbReference>
<dbReference type="Gene3D" id="3.30.429.10">
    <property type="entry name" value="Macrophage Migration Inhibitory Factor"/>
    <property type="match status" value="1"/>
</dbReference>
<dbReference type="Proteomes" id="UP001309448">
    <property type="component" value="Unassembled WGS sequence"/>
</dbReference>
<dbReference type="EMBL" id="JARMDB010000011">
    <property type="protein sequence ID" value="MED1567637.1"/>
    <property type="molecule type" value="Genomic_DNA"/>
</dbReference>
<gene>
    <name evidence="1" type="ORF">P4U88_17160</name>
</gene>
<keyword evidence="2" id="KW-1185">Reference proteome</keyword>
<accession>A0ABU6MZZ7</accession>